<evidence type="ECO:0000259" key="1">
    <source>
        <dbReference type="Pfam" id="PF12680"/>
    </source>
</evidence>
<protein>
    <recommendedName>
        <fullName evidence="1">SnoaL-like domain-containing protein</fullName>
    </recommendedName>
</protein>
<dbReference type="InterPro" id="IPR032710">
    <property type="entry name" value="NTF2-like_dom_sf"/>
</dbReference>
<name>A0A327QVV7_9BACT</name>
<reference evidence="2 3" key="1">
    <citation type="submission" date="2018-06" db="EMBL/GenBank/DDBJ databases">
        <title>Genomic Encyclopedia of Archaeal and Bacterial Type Strains, Phase II (KMG-II): from individual species to whole genera.</title>
        <authorList>
            <person name="Goeker M."/>
        </authorList>
    </citation>
    <scope>NUCLEOTIDE SEQUENCE [LARGE SCALE GENOMIC DNA]</scope>
    <source>
        <strain evidence="2 3">DSM 23857</strain>
    </source>
</reference>
<keyword evidence="3" id="KW-1185">Reference proteome</keyword>
<evidence type="ECO:0000313" key="3">
    <source>
        <dbReference type="Proteomes" id="UP000249547"/>
    </source>
</evidence>
<proteinExistence type="predicted"/>
<sequence>MEHPNLAIIHKFYEAYGKHDMNEIAKVFTSDAQWFFPGNHPFAGIHKGVEGIVKFFDAMSLLNMEGEPLVMGINDKYLVEAQHTWRTESGITDFDGFWCVVWAFEDGKIKWGRHFSPDERYVDSFFNKITP</sequence>
<dbReference type="Proteomes" id="UP000249547">
    <property type="component" value="Unassembled WGS sequence"/>
</dbReference>
<dbReference type="RefSeq" id="WP_111596672.1">
    <property type="nucleotide sequence ID" value="NZ_QLLL01000002.1"/>
</dbReference>
<feature type="domain" description="SnoaL-like" evidence="1">
    <location>
        <begin position="10"/>
        <end position="110"/>
    </location>
</feature>
<accession>A0A327QVV7</accession>
<dbReference type="InterPro" id="IPR037401">
    <property type="entry name" value="SnoaL-like"/>
</dbReference>
<gene>
    <name evidence="2" type="ORF">LX64_01183</name>
</gene>
<dbReference type="EMBL" id="QLLL01000002">
    <property type="protein sequence ID" value="RAJ08530.1"/>
    <property type="molecule type" value="Genomic_DNA"/>
</dbReference>
<evidence type="ECO:0000313" key="2">
    <source>
        <dbReference type="EMBL" id="RAJ08530.1"/>
    </source>
</evidence>
<dbReference type="AlphaFoldDB" id="A0A327QVV7"/>
<dbReference type="Pfam" id="PF12680">
    <property type="entry name" value="SnoaL_2"/>
    <property type="match status" value="1"/>
</dbReference>
<dbReference type="Gene3D" id="3.10.450.50">
    <property type="match status" value="1"/>
</dbReference>
<comment type="caution">
    <text evidence="2">The sequence shown here is derived from an EMBL/GenBank/DDBJ whole genome shotgun (WGS) entry which is preliminary data.</text>
</comment>
<dbReference type="OrthoDB" id="7859473at2"/>
<dbReference type="SUPFAM" id="SSF54427">
    <property type="entry name" value="NTF2-like"/>
    <property type="match status" value="1"/>
</dbReference>
<organism evidence="2 3">
    <name type="scientific">Chitinophaga skermanii</name>
    <dbReference type="NCBI Taxonomy" id="331697"/>
    <lineage>
        <taxon>Bacteria</taxon>
        <taxon>Pseudomonadati</taxon>
        <taxon>Bacteroidota</taxon>
        <taxon>Chitinophagia</taxon>
        <taxon>Chitinophagales</taxon>
        <taxon>Chitinophagaceae</taxon>
        <taxon>Chitinophaga</taxon>
    </lineage>
</organism>